<dbReference type="GO" id="GO:0006828">
    <property type="term" value="P:manganese ion transport"/>
    <property type="evidence" value="ECO:0007669"/>
    <property type="project" value="TreeGrafter"/>
</dbReference>
<dbReference type="InterPro" id="IPR027470">
    <property type="entry name" value="Cation_efflux_CTD"/>
</dbReference>
<evidence type="ECO:0000259" key="11">
    <source>
        <dbReference type="Pfam" id="PF16916"/>
    </source>
</evidence>
<reference evidence="12" key="3">
    <citation type="submission" date="2025-09" db="UniProtKB">
        <authorList>
            <consortium name="Ensembl"/>
        </authorList>
    </citation>
    <scope>IDENTIFICATION</scope>
    <source>
        <strain evidence="12">Isolate ISIS603380</strain>
    </source>
</reference>
<evidence type="ECO:0000256" key="2">
    <source>
        <dbReference type="ARBA" id="ARBA00008873"/>
    </source>
</evidence>
<feature type="domain" description="Cation efflux protein transmembrane" evidence="10">
    <location>
        <begin position="11"/>
        <end position="145"/>
    </location>
</feature>
<dbReference type="PANTHER" id="PTHR45820:SF3">
    <property type="entry name" value="CALCIUM_MANGANESE ANTIPORTER SLC30A10"/>
    <property type="match status" value="1"/>
</dbReference>
<feature type="transmembrane region" description="Helical" evidence="9">
    <location>
        <begin position="44"/>
        <end position="61"/>
    </location>
</feature>
<dbReference type="GO" id="GO:0006882">
    <property type="term" value="P:intracellular zinc ion homeostasis"/>
    <property type="evidence" value="ECO:0007669"/>
    <property type="project" value="TreeGrafter"/>
</dbReference>
<feature type="transmembrane region" description="Helical" evidence="9">
    <location>
        <begin position="255"/>
        <end position="277"/>
    </location>
</feature>
<evidence type="ECO:0000256" key="5">
    <source>
        <dbReference type="ARBA" id="ARBA00022833"/>
    </source>
</evidence>
<evidence type="ECO:0000313" key="13">
    <source>
        <dbReference type="Proteomes" id="UP000007646"/>
    </source>
</evidence>
<evidence type="ECO:0000256" key="7">
    <source>
        <dbReference type="ARBA" id="ARBA00022989"/>
    </source>
</evidence>
<name>G3TV40_LOXAF</name>
<keyword evidence="6" id="KW-0864">Zinc transport</keyword>
<keyword evidence="6" id="KW-0406">Ion transport</keyword>
<dbReference type="HOGENOM" id="CLU_013430_4_3_1"/>
<dbReference type="AlphaFoldDB" id="G3TV40"/>
<organism evidence="12 13">
    <name type="scientific">Loxodonta africana</name>
    <name type="common">African elephant</name>
    <dbReference type="NCBI Taxonomy" id="9785"/>
    <lineage>
        <taxon>Eukaryota</taxon>
        <taxon>Metazoa</taxon>
        <taxon>Chordata</taxon>
        <taxon>Craniata</taxon>
        <taxon>Vertebrata</taxon>
        <taxon>Euteleostomi</taxon>
        <taxon>Mammalia</taxon>
        <taxon>Eutheria</taxon>
        <taxon>Afrotheria</taxon>
        <taxon>Proboscidea</taxon>
        <taxon>Elephantidae</taxon>
        <taxon>Loxodonta</taxon>
    </lineage>
</organism>
<reference evidence="12 13" key="1">
    <citation type="submission" date="2009-06" db="EMBL/GenBank/DDBJ databases">
        <title>The Genome Sequence of Loxodonta africana (African elephant).</title>
        <authorList>
            <person name="Di Palma F."/>
            <person name="Heiman D."/>
            <person name="Young S."/>
            <person name="Johnson J."/>
            <person name="Lander E.S."/>
            <person name="Lindblad-Toh K."/>
        </authorList>
    </citation>
    <scope>NUCLEOTIDE SEQUENCE [LARGE SCALE GENOMIC DNA]</scope>
    <source>
        <strain evidence="12 13">Isolate ISIS603380</strain>
    </source>
</reference>
<gene>
    <name evidence="12" type="primary">SLC30A10</name>
</gene>
<feature type="transmembrane region" description="Helical" evidence="9">
    <location>
        <begin position="81"/>
        <end position="101"/>
    </location>
</feature>
<dbReference type="SUPFAM" id="SSF161111">
    <property type="entry name" value="Cation efflux protein transmembrane domain-like"/>
    <property type="match status" value="1"/>
</dbReference>
<keyword evidence="13" id="KW-1185">Reference proteome</keyword>
<dbReference type="Gene3D" id="1.20.1510.10">
    <property type="entry name" value="Cation efflux protein transmembrane domain"/>
    <property type="match status" value="2"/>
</dbReference>
<evidence type="ECO:0000256" key="4">
    <source>
        <dbReference type="ARBA" id="ARBA00022692"/>
    </source>
</evidence>
<reference evidence="12" key="2">
    <citation type="submission" date="2025-08" db="UniProtKB">
        <authorList>
            <consortium name="Ensembl"/>
        </authorList>
    </citation>
    <scope>IDENTIFICATION</scope>
    <source>
        <strain evidence="12">Isolate ISIS603380</strain>
    </source>
</reference>
<dbReference type="GO" id="GO:0016020">
    <property type="term" value="C:membrane"/>
    <property type="evidence" value="ECO:0007669"/>
    <property type="project" value="UniProtKB-SubCell"/>
</dbReference>
<evidence type="ECO:0000256" key="9">
    <source>
        <dbReference type="SAM" id="Phobius"/>
    </source>
</evidence>
<dbReference type="Ensembl" id="ENSLAFT00000034876.1">
    <property type="protein sequence ID" value="ENSLAFP00000019448.1"/>
    <property type="gene ID" value="ENSLAFG00000003957.3"/>
</dbReference>
<evidence type="ECO:0000259" key="10">
    <source>
        <dbReference type="Pfam" id="PF01545"/>
    </source>
</evidence>
<dbReference type="GO" id="GO:0010312">
    <property type="term" value="P:detoxification of zinc ion"/>
    <property type="evidence" value="ECO:0007669"/>
    <property type="project" value="TreeGrafter"/>
</dbReference>
<keyword evidence="3" id="KW-0813">Transport</keyword>
<feature type="transmembrane region" description="Helical" evidence="9">
    <location>
        <begin position="297"/>
        <end position="313"/>
    </location>
</feature>
<keyword evidence="7 9" id="KW-1133">Transmembrane helix</keyword>
<evidence type="ECO:0000256" key="6">
    <source>
        <dbReference type="ARBA" id="ARBA00022906"/>
    </source>
</evidence>
<accession>G3TV40</accession>
<proteinExistence type="inferred from homology"/>
<dbReference type="InterPro" id="IPR058533">
    <property type="entry name" value="Cation_efflux_TM"/>
</dbReference>
<dbReference type="GO" id="GO:0005385">
    <property type="term" value="F:zinc ion transmembrane transporter activity"/>
    <property type="evidence" value="ECO:0007669"/>
    <property type="project" value="TreeGrafter"/>
</dbReference>
<dbReference type="Pfam" id="PF01545">
    <property type="entry name" value="Cation_efflux"/>
    <property type="match status" value="2"/>
</dbReference>
<feature type="domain" description="Cation efflux protein transmembrane" evidence="10">
    <location>
        <begin position="255"/>
        <end position="321"/>
    </location>
</feature>
<keyword evidence="5" id="KW-0862">Zinc</keyword>
<feature type="transmembrane region" description="Helical" evidence="9">
    <location>
        <begin position="12"/>
        <end position="32"/>
    </location>
</feature>
<feature type="domain" description="Cation efflux protein cytoplasmic" evidence="11">
    <location>
        <begin position="325"/>
        <end position="397"/>
    </location>
</feature>
<evidence type="ECO:0000256" key="3">
    <source>
        <dbReference type="ARBA" id="ARBA00022448"/>
    </source>
</evidence>
<evidence type="ECO:0000256" key="1">
    <source>
        <dbReference type="ARBA" id="ARBA00004141"/>
    </source>
</evidence>
<keyword evidence="8 9" id="KW-0472">Membrane</keyword>
<dbReference type="Pfam" id="PF16916">
    <property type="entry name" value="ZT_dimer"/>
    <property type="match status" value="1"/>
</dbReference>
<sequence>MGRYSGKTCRLIFMLVLTVAFFVAELVSGYLGNSIALLSDSFNMLSDLISLCVGLSSGYIARRSSRSAQATYGYARAEVGALSNAVFLTALCFTIFVEAILRLAPERIDDPELVLIVGALGAGGSTWVGAFSPSLFAHRSTPLEVKGLGVGNSHLPFFEGLLAHLISTSRPLTDCGARGGGVTNSLPHLHSPGKASFVIVKYGEEELGLKPTQFTPVLLRLHEVPEKLSMELAHPRDSLDQQTHSAAVLNKQAGVLLHVMGDALGSVVVVITAIIFYVRPLKTEDPCNWQCYIDPSLTVIMVIIILSSAFPLIKETASILLQMVPKGVNVEELMSKLSSVHGVSSVHELHIWELISGKIIATLHIKYQKGKGYEDANVKIREIFHNAGIHSVTIQFENVDLEETLQQKDLLLPCSSPCISKSCARQLCC</sequence>
<comment type="similarity">
    <text evidence="2">Belongs to the cation diffusion facilitator (CDF) transporter (TC 2.A.4) family. SLC30A subfamily.</text>
</comment>
<dbReference type="InterPro" id="IPR027469">
    <property type="entry name" value="Cation_efflux_TMD_sf"/>
</dbReference>
<protein>
    <submittedName>
        <fullName evidence="12">Solute carrier family 30 member 10</fullName>
    </submittedName>
</protein>
<dbReference type="PANTHER" id="PTHR45820">
    <property type="entry name" value="FI23527P1"/>
    <property type="match status" value="1"/>
</dbReference>
<feature type="transmembrane region" description="Helical" evidence="9">
    <location>
        <begin position="113"/>
        <end position="136"/>
    </location>
</feature>
<evidence type="ECO:0000256" key="8">
    <source>
        <dbReference type="ARBA" id="ARBA00023136"/>
    </source>
</evidence>
<dbReference type="Proteomes" id="UP000007646">
    <property type="component" value="Unassembled WGS sequence"/>
</dbReference>
<keyword evidence="4 9" id="KW-0812">Transmembrane</keyword>
<evidence type="ECO:0000313" key="12">
    <source>
        <dbReference type="Ensembl" id="ENSLAFP00000019448.1"/>
    </source>
</evidence>
<dbReference type="InterPro" id="IPR002524">
    <property type="entry name" value="Cation_efflux"/>
</dbReference>
<dbReference type="GeneTree" id="ENSGT00940000159967"/>
<comment type="subcellular location">
    <subcellularLocation>
        <location evidence="1">Membrane</location>
        <topology evidence="1">Multi-pass membrane protein</topology>
    </subcellularLocation>
</comment>
<dbReference type="NCBIfam" id="TIGR01297">
    <property type="entry name" value="CDF"/>
    <property type="match status" value="1"/>
</dbReference>